<evidence type="ECO:0000256" key="2">
    <source>
        <dbReference type="SAM" id="SignalP"/>
    </source>
</evidence>
<dbReference type="InterPro" id="IPR050583">
    <property type="entry name" value="Mycobacterial_A85_antigen"/>
</dbReference>
<dbReference type="Proteomes" id="UP000319576">
    <property type="component" value="Chromosome"/>
</dbReference>
<dbReference type="Gene3D" id="2.60.40.10">
    <property type="entry name" value="Immunoglobulins"/>
    <property type="match status" value="1"/>
</dbReference>
<dbReference type="PANTHER" id="PTHR48098">
    <property type="entry name" value="ENTEROCHELIN ESTERASE-RELATED"/>
    <property type="match status" value="1"/>
</dbReference>
<dbReference type="InterPro" id="IPR029058">
    <property type="entry name" value="AB_hydrolase_fold"/>
</dbReference>
<dbReference type="Pfam" id="PF00756">
    <property type="entry name" value="Esterase"/>
    <property type="match status" value="2"/>
</dbReference>
<dbReference type="SUPFAM" id="SSF53474">
    <property type="entry name" value="alpha/beta-Hydrolases"/>
    <property type="match status" value="2"/>
</dbReference>
<dbReference type="PANTHER" id="PTHR48098:SF1">
    <property type="entry name" value="DIACYLGLYCEROL ACYLTRANSFERASE_MYCOLYLTRANSFERASE AG85A"/>
    <property type="match status" value="1"/>
</dbReference>
<dbReference type="GO" id="GO:0016747">
    <property type="term" value="F:acyltransferase activity, transferring groups other than amino-acyl groups"/>
    <property type="evidence" value="ECO:0007669"/>
    <property type="project" value="TreeGrafter"/>
</dbReference>
<feature type="compositionally biased region" description="Low complexity" evidence="1">
    <location>
        <begin position="294"/>
        <end position="306"/>
    </location>
</feature>
<accession>A0A517Y1R6</accession>
<dbReference type="AlphaFoldDB" id="A0A517Y1R6"/>
<keyword evidence="2" id="KW-0732">Signal</keyword>
<sequence length="671" mass="71852" precursor="true">MSYRTAGPLAWVVLAGLALPALGQQPAPPGAPGPIPAPPADFDKKRDGIERGRLETVEYDSATVGVKRKATVYTPPGYTKDRRYPVLYLLHGIGGDENEWRRGGAPDVILDNLYADGKAAPMIVVMPNGRASKDLTARDPIPKQSPAFALFEKELLADLIPFVEKTYPAKSDREARAIAGLSMGGGQSLNFGLGNLDTFAWVGGFSSAPNTRPAAALVKDHAEAARKLKLLYVACGDKDGLFRISEGVHKMLDENKVPHVYRVIPGGGHDFKVWRSDLYTFARLVFRDPAQDGKAPAKAAPAGAPADDGKPAATTVGPAGYPRVHADGRVTFRLKAPDASKVQVFTNYGLGAGGPWDMTKGEGGVWSLTSPPVLPGLHYYELIVDGARVNDPGSESFFGTGKPTSAVEVPEKGVDFYHARDVPHGEVRSRWYPSKVTGQTRHVVVYTPPGYDADTQKRYPVLYLQHGGGEDETGWTRQGKANFILDNLIAGGKAVPMIVVMEKGYAARAGAAAEPKGKGFNFGAFEDVVVKELVPMVDATYRTVADRDHRAIAGLSMGGAQSMQIGLTHLDTFSAVAAFSGAGKVDPKTGYGGVFADAAAFDQKVSLLYLHSGTSGLDAGIHKGAKALHDGLQQAGARNVVFRDLPGQGHEWQTWRYALNDFAPRLFRPKK</sequence>
<evidence type="ECO:0000256" key="1">
    <source>
        <dbReference type="SAM" id="MobiDB-lite"/>
    </source>
</evidence>
<keyword evidence="4" id="KW-1185">Reference proteome</keyword>
<feature type="chain" id="PRO_5022091826" evidence="2">
    <location>
        <begin position="24"/>
        <end position="671"/>
    </location>
</feature>
<dbReference type="InterPro" id="IPR013783">
    <property type="entry name" value="Ig-like_fold"/>
</dbReference>
<dbReference type="EMBL" id="CP036273">
    <property type="protein sequence ID" value="QDU23692.1"/>
    <property type="molecule type" value="Genomic_DNA"/>
</dbReference>
<name>A0A517Y1R6_9BACT</name>
<dbReference type="KEGG" id="uli:ETAA1_56980"/>
<evidence type="ECO:0000313" key="3">
    <source>
        <dbReference type="EMBL" id="QDU23692.1"/>
    </source>
</evidence>
<dbReference type="SUPFAM" id="SSF81296">
    <property type="entry name" value="E set domains"/>
    <property type="match status" value="1"/>
</dbReference>
<feature type="region of interest" description="Disordered" evidence="1">
    <location>
        <begin position="294"/>
        <end position="320"/>
    </location>
</feature>
<dbReference type="InterPro" id="IPR000801">
    <property type="entry name" value="Esterase-like"/>
</dbReference>
<dbReference type="Gene3D" id="3.40.50.1820">
    <property type="entry name" value="alpha/beta hydrolase"/>
    <property type="match status" value="2"/>
</dbReference>
<proteinExistence type="predicted"/>
<dbReference type="RefSeq" id="WP_202920466.1">
    <property type="nucleotide sequence ID" value="NZ_CP036273.1"/>
</dbReference>
<protein>
    <submittedName>
        <fullName evidence="3">Carbohydrate acetyl esterase/feruloyl esterase</fullName>
    </submittedName>
</protein>
<gene>
    <name evidence="3" type="primary">axe1-6A</name>
    <name evidence="3" type="ORF">ETAA1_56980</name>
</gene>
<evidence type="ECO:0000313" key="4">
    <source>
        <dbReference type="Proteomes" id="UP000319576"/>
    </source>
</evidence>
<feature type="region of interest" description="Disordered" evidence="1">
    <location>
        <begin position="25"/>
        <end position="45"/>
    </location>
</feature>
<reference evidence="3 4" key="1">
    <citation type="submission" date="2019-02" db="EMBL/GenBank/DDBJ databases">
        <title>Deep-cultivation of Planctomycetes and their phenomic and genomic characterization uncovers novel biology.</title>
        <authorList>
            <person name="Wiegand S."/>
            <person name="Jogler M."/>
            <person name="Boedeker C."/>
            <person name="Pinto D."/>
            <person name="Vollmers J."/>
            <person name="Rivas-Marin E."/>
            <person name="Kohn T."/>
            <person name="Peeters S.H."/>
            <person name="Heuer A."/>
            <person name="Rast P."/>
            <person name="Oberbeckmann S."/>
            <person name="Bunk B."/>
            <person name="Jeske O."/>
            <person name="Meyerdierks A."/>
            <person name="Storesund J.E."/>
            <person name="Kallscheuer N."/>
            <person name="Luecker S."/>
            <person name="Lage O.M."/>
            <person name="Pohl T."/>
            <person name="Merkel B.J."/>
            <person name="Hornburger P."/>
            <person name="Mueller R.-W."/>
            <person name="Bruemmer F."/>
            <person name="Labrenz M."/>
            <person name="Spormann A.M."/>
            <person name="Op den Camp H."/>
            <person name="Overmann J."/>
            <person name="Amann R."/>
            <person name="Jetten M.S.M."/>
            <person name="Mascher T."/>
            <person name="Medema M.H."/>
            <person name="Devos D.P."/>
            <person name="Kaster A.-K."/>
            <person name="Ovreas L."/>
            <person name="Rohde M."/>
            <person name="Galperin M.Y."/>
            <person name="Jogler C."/>
        </authorList>
    </citation>
    <scope>NUCLEOTIDE SEQUENCE [LARGE SCALE GENOMIC DNA]</scope>
    <source>
        <strain evidence="3 4">ETA_A1</strain>
    </source>
</reference>
<feature type="compositionally biased region" description="Pro residues" evidence="1">
    <location>
        <begin position="26"/>
        <end position="39"/>
    </location>
</feature>
<feature type="signal peptide" evidence="2">
    <location>
        <begin position="1"/>
        <end position="23"/>
    </location>
</feature>
<dbReference type="InterPro" id="IPR014756">
    <property type="entry name" value="Ig_E-set"/>
</dbReference>
<organism evidence="3 4">
    <name type="scientific">Urbifossiella limnaea</name>
    <dbReference type="NCBI Taxonomy" id="2528023"/>
    <lineage>
        <taxon>Bacteria</taxon>
        <taxon>Pseudomonadati</taxon>
        <taxon>Planctomycetota</taxon>
        <taxon>Planctomycetia</taxon>
        <taxon>Gemmatales</taxon>
        <taxon>Gemmataceae</taxon>
        <taxon>Urbifossiella</taxon>
    </lineage>
</organism>
<dbReference type="CDD" id="cd02858">
    <property type="entry name" value="E_set_Esterase_N"/>
    <property type="match status" value="1"/>
</dbReference>